<keyword evidence="6 9" id="KW-0472">Membrane</keyword>
<proteinExistence type="inferred from homology"/>
<evidence type="ECO:0000256" key="7">
    <source>
        <dbReference type="ARBA" id="ARBA00049119"/>
    </source>
</evidence>
<dbReference type="InterPro" id="IPR005828">
    <property type="entry name" value="MFS_sugar_transport-like"/>
</dbReference>
<dbReference type="Pfam" id="PF00083">
    <property type="entry name" value="Sugar_tr"/>
    <property type="match status" value="1"/>
</dbReference>
<feature type="domain" description="Major facilitator superfamily (MFS) profile" evidence="10">
    <location>
        <begin position="47"/>
        <end position="484"/>
    </location>
</feature>
<evidence type="ECO:0000256" key="6">
    <source>
        <dbReference type="ARBA" id="ARBA00023136"/>
    </source>
</evidence>
<dbReference type="InParanoid" id="A0A165VC93"/>
<feature type="transmembrane region" description="Helical" evidence="9">
    <location>
        <begin position="84"/>
        <end position="105"/>
    </location>
</feature>
<feature type="transmembrane region" description="Helical" evidence="9">
    <location>
        <begin position="42"/>
        <end position="64"/>
    </location>
</feature>
<dbReference type="PROSITE" id="PS50850">
    <property type="entry name" value="MFS"/>
    <property type="match status" value="1"/>
</dbReference>
<evidence type="ECO:0000313" key="11">
    <source>
        <dbReference type="EMBL" id="KZT29470.1"/>
    </source>
</evidence>
<evidence type="ECO:0000259" key="10">
    <source>
        <dbReference type="PROSITE" id="PS50850"/>
    </source>
</evidence>
<dbReference type="Proteomes" id="UP000076761">
    <property type="component" value="Unassembled WGS sequence"/>
</dbReference>
<feature type="transmembrane region" description="Helical" evidence="9">
    <location>
        <begin position="361"/>
        <end position="377"/>
    </location>
</feature>
<dbReference type="GO" id="GO:0016020">
    <property type="term" value="C:membrane"/>
    <property type="evidence" value="ECO:0007669"/>
    <property type="project" value="UniProtKB-SubCell"/>
</dbReference>
<feature type="transmembrane region" description="Helical" evidence="9">
    <location>
        <begin position="174"/>
        <end position="197"/>
    </location>
</feature>
<evidence type="ECO:0000256" key="3">
    <source>
        <dbReference type="ARBA" id="ARBA00022448"/>
    </source>
</evidence>
<evidence type="ECO:0000256" key="9">
    <source>
        <dbReference type="SAM" id="Phobius"/>
    </source>
</evidence>
<name>A0A165VC93_9AGAM</name>
<comment type="catalytic activity">
    <reaction evidence="7">
        <text>myo-inositol(out) + H(+)(out) = myo-inositol(in) + H(+)(in)</text>
        <dbReference type="Rhea" id="RHEA:60364"/>
        <dbReference type="ChEBI" id="CHEBI:15378"/>
        <dbReference type="ChEBI" id="CHEBI:17268"/>
    </reaction>
</comment>
<evidence type="ECO:0000256" key="2">
    <source>
        <dbReference type="ARBA" id="ARBA00010992"/>
    </source>
</evidence>
<dbReference type="Gene3D" id="1.20.1250.20">
    <property type="entry name" value="MFS general substrate transporter like domains"/>
    <property type="match status" value="1"/>
</dbReference>
<evidence type="ECO:0000256" key="5">
    <source>
        <dbReference type="ARBA" id="ARBA00022989"/>
    </source>
</evidence>
<dbReference type="NCBIfam" id="TIGR00879">
    <property type="entry name" value="SP"/>
    <property type="match status" value="1"/>
</dbReference>
<evidence type="ECO:0000313" key="12">
    <source>
        <dbReference type="Proteomes" id="UP000076761"/>
    </source>
</evidence>
<dbReference type="GO" id="GO:0005351">
    <property type="term" value="F:carbohydrate:proton symporter activity"/>
    <property type="evidence" value="ECO:0007669"/>
    <property type="project" value="TreeGrafter"/>
</dbReference>
<dbReference type="InterPro" id="IPR020846">
    <property type="entry name" value="MFS_dom"/>
</dbReference>
<keyword evidence="12" id="KW-1185">Reference proteome</keyword>
<dbReference type="InterPro" id="IPR003663">
    <property type="entry name" value="Sugar/inositol_transpt"/>
</dbReference>
<evidence type="ECO:0000256" key="4">
    <source>
        <dbReference type="ARBA" id="ARBA00022692"/>
    </source>
</evidence>
<organism evidence="11 12">
    <name type="scientific">Neolentinus lepideus HHB14362 ss-1</name>
    <dbReference type="NCBI Taxonomy" id="1314782"/>
    <lineage>
        <taxon>Eukaryota</taxon>
        <taxon>Fungi</taxon>
        <taxon>Dikarya</taxon>
        <taxon>Basidiomycota</taxon>
        <taxon>Agaricomycotina</taxon>
        <taxon>Agaricomycetes</taxon>
        <taxon>Gloeophyllales</taxon>
        <taxon>Gloeophyllaceae</taxon>
        <taxon>Neolentinus</taxon>
    </lineage>
</organism>
<feature type="transmembrane region" description="Helical" evidence="9">
    <location>
        <begin position="333"/>
        <end position="354"/>
    </location>
</feature>
<gene>
    <name evidence="11" type="ORF">NEOLEDRAFT_1128237</name>
</gene>
<dbReference type="InterPro" id="IPR050360">
    <property type="entry name" value="MFS_Sugar_Transporters"/>
</dbReference>
<dbReference type="PANTHER" id="PTHR48022:SF29">
    <property type="entry name" value="SUGAR TRANSPORTER, PUTATIVE (AFU_ORTHOLOGUE AFUA_6G14500)-RELATED"/>
    <property type="match status" value="1"/>
</dbReference>
<dbReference type="SUPFAM" id="SSF103473">
    <property type="entry name" value="MFS general substrate transporter"/>
    <property type="match status" value="1"/>
</dbReference>
<dbReference type="OrthoDB" id="6133115at2759"/>
<feature type="transmembrane region" description="Helical" evidence="9">
    <location>
        <begin position="140"/>
        <end position="162"/>
    </location>
</feature>
<dbReference type="EMBL" id="KV425554">
    <property type="protein sequence ID" value="KZT29470.1"/>
    <property type="molecule type" value="Genomic_DNA"/>
</dbReference>
<keyword evidence="3 8" id="KW-0813">Transport</keyword>
<sequence>MNISNRRPSFVEDEDEGESVPLLSRLAKEEKTPWYQKPNLRMLYLVMIPTCLGTEMTSGFDASMMNGLQAVGAWEHFFQHPHSMMLGVMTAFYPLGGICALPFVAPISDTLGRRRSIVLGSLLMLLGALLQTASQNFTMFVIARFILGFGIPFAVIAASSLIGELSHPKERPIVSSLFSSSWFIGAISAAAVTLSTFSMSNNWAWRIPSLLQLTPSVLQLLFIRFLPESPRWLVAKGRHAEALAILTKYHAEGDEDDEFVKMEYAEIEKTLELESKNAKSSWAEMVATKRMRRRVLIASFLGIATQSSGNGLISYFLAPILDSVGIHDNRTKNLINLAIVSWAFVNSTTIAVTVPRMKRRIAYLTCTISLFCIFSAWTAASAIYSTTGSIVAGHAVVALMFLYSPAYNIGYNALAYTFMIEVFPYHVRSKGLTVFQWWGRTASFLNQFVNPIGISAAGWKFYTSYCLFLLFEIVFVYFFFPETANRTLEELAFLYEGDEIRHQQEEEVEHEIEIVRARSRSRAPI</sequence>
<evidence type="ECO:0000256" key="8">
    <source>
        <dbReference type="RuleBase" id="RU003346"/>
    </source>
</evidence>
<dbReference type="PANTHER" id="PTHR48022">
    <property type="entry name" value="PLASTIDIC GLUCOSE TRANSPORTER 4"/>
    <property type="match status" value="1"/>
</dbReference>
<dbReference type="AlphaFoldDB" id="A0A165VC93"/>
<keyword evidence="5 9" id="KW-1133">Transmembrane helix</keyword>
<protein>
    <submittedName>
        <fullName evidence="11">Hexose transporter</fullName>
    </submittedName>
</protein>
<dbReference type="STRING" id="1314782.A0A165VC93"/>
<accession>A0A165VC93</accession>
<feature type="transmembrane region" description="Helical" evidence="9">
    <location>
        <begin position="295"/>
        <end position="321"/>
    </location>
</feature>
<comment type="subcellular location">
    <subcellularLocation>
        <location evidence="1">Membrane</location>
        <topology evidence="1">Multi-pass membrane protein</topology>
    </subcellularLocation>
</comment>
<dbReference type="FunFam" id="1.20.1250.20:FF:000117">
    <property type="entry name" value="MFS hexose transporter"/>
    <property type="match status" value="1"/>
</dbReference>
<evidence type="ECO:0000256" key="1">
    <source>
        <dbReference type="ARBA" id="ARBA00004141"/>
    </source>
</evidence>
<reference evidence="11 12" key="1">
    <citation type="journal article" date="2016" name="Mol. Biol. Evol.">
        <title>Comparative Genomics of Early-Diverging Mushroom-Forming Fungi Provides Insights into the Origins of Lignocellulose Decay Capabilities.</title>
        <authorList>
            <person name="Nagy L.G."/>
            <person name="Riley R."/>
            <person name="Tritt A."/>
            <person name="Adam C."/>
            <person name="Daum C."/>
            <person name="Floudas D."/>
            <person name="Sun H."/>
            <person name="Yadav J.S."/>
            <person name="Pangilinan J."/>
            <person name="Larsson K.H."/>
            <person name="Matsuura K."/>
            <person name="Barry K."/>
            <person name="Labutti K."/>
            <person name="Kuo R."/>
            <person name="Ohm R.A."/>
            <person name="Bhattacharya S.S."/>
            <person name="Shirouzu T."/>
            <person name="Yoshinaga Y."/>
            <person name="Martin F.M."/>
            <person name="Grigoriev I.V."/>
            <person name="Hibbett D.S."/>
        </authorList>
    </citation>
    <scope>NUCLEOTIDE SEQUENCE [LARGE SCALE GENOMIC DNA]</scope>
    <source>
        <strain evidence="11 12">HHB14362 ss-1</strain>
    </source>
</reference>
<feature type="transmembrane region" description="Helical" evidence="9">
    <location>
        <begin position="461"/>
        <end position="480"/>
    </location>
</feature>
<dbReference type="InterPro" id="IPR036259">
    <property type="entry name" value="MFS_trans_sf"/>
</dbReference>
<feature type="transmembrane region" description="Helical" evidence="9">
    <location>
        <begin position="383"/>
        <end position="402"/>
    </location>
</feature>
<comment type="similarity">
    <text evidence="2 8">Belongs to the major facilitator superfamily. Sugar transporter (TC 2.A.1.1) family.</text>
</comment>
<keyword evidence="4 9" id="KW-0812">Transmembrane</keyword>